<protein>
    <submittedName>
        <fullName evidence="3">DUF4097 family beta strand repeat protein</fullName>
    </submittedName>
</protein>
<evidence type="ECO:0000256" key="1">
    <source>
        <dbReference type="SAM" id="MobiDB-lite"/>
    </source>
</evidence>
<name>A0A9D1J4V1_9FIRM</name>
<feature type="domain" description="DUF4097" evidence="2">
    <location>
        <begin position="116"/>
        <end position="333"/>
    </location>
</feature>
<dbReference type="AlphaFoldDB" id="A0A9D1J4V1"/>
<dbReference type="EMBL" id="DVHA01000096">
    <property type="protein sequence ID" value="HIR60504.1"/>
    <property type="molecule type" value="Genomic_DNA"/>
</dbReference>
<dbReference type="InterPro" id="IPR025164">
    <property type="entry name" value="Toastrack_DUF4097"/>
</dbReference>
<evidence type="ECO:0000259" key="2">
    <source>
        <dbReference type="Pfam" id="PF13349"/>
    </source>
</evidence>
<proteinExistence type="predicted"/>
<dbReference type="Pfam" id="PF13349">
    <property type="entry name" value="DUF4097"/>
    <property type="match status" value="1"/>
</dbReference>
<dbReference type="Proteomes" id="UP000824241">
    <property type="component" value="Unassembled WGS sequence"/>
</dbReference>
<evidence type="ECO:0000313" key="3">
    <source>
        <dbReference type="EMBL" id="HIR60504.1"/>
    </source>
</evidence>
<reference evidence="3" key="1">
    <citation type="submission" date="2020-10" db="EMBL/GenBank/DDBJ databases">
        <authorList>
            <person name="Gilroy R."/>
        </authorList>
    </citation>
    <scope>NUCLEOTIDE SEQUENCE</scope>
    <source>
        <strain evidence="3">CHK189-12415</strain>
    </source>
</reference>
<reference evidence="3" key="2">
    <citation type="journal article" date="2021" name="PeerJ">
        <title>Extensive microbial diversity within the chicken gut microbiome revealed by metagenomics and culture.</title>
        <authorList>
            <person name="Gilroy R."/>
            <person name="Ravi A."/>
            <person name="Getino M."/>
            <person name="Pursley I."/>
            <person name="Horton D.L."/>
            <person name="Alikhan N.F."/>
            <person name="Baker D."/>
            <person name="Gharbi K."/>
            <person name="Hall N."/>
            <person name="Watson M."/>
            <person name="Adriaenssens E.M."/>
            <person name="Foster-Nyarko E."/>
            <person name="Jarju S."/>
            <person name="Secka A."/>
            <person name="Antonio M."/>
            <person name="Oren A."/>
            <person name="Chaudhuri R.R."/>
            <person name="La Ragione R."/>
            <person name="Hildebrand F."/>
            <person name="Pallen M.J."/>
        </authorList>
    </citation>
    <scope>NUCLEOTIDE SEQUENCE</scope>
    <source>
        <strain evidence="3">CHK189-12415</strain>
    </source>
</reference>
<organism evidence="3 4">
    <name type="scientific">Candidatus Faecivivens stercoravium</name>
    <dbReference type="NCBI Taxonomy" id="2840803"/>
    <lineage>
        <taxon>Bacteria</taxon>
        <taxon>Bacillati</taxon>
        <taxon>Bacillota</taxon>
        <taxon>Clostridia</taxon>
        <taxon>Eubacteriales</taxon>
        <taxon>Oscillospiraceae</taxon>
        <taxon>Oscillospiraceae incertae sedis</taxon>
        <taxon>Candidatus Faecivivens</taxon>
    </lineage>
</organism>
<evidence type="ECO:0000313" key="4">
    <source>
        <dbReference type="Proteomes" id="UP000824241"/>
    </source>
</evidence>
<gene>
    <name evidence="3" type="ORF">IAB37_02885</name>
</gene>
<feature type="region of interest" description="Disordered" evidence="1">
    <location>
        <begin position="86"/>
        <end position="106"/>
    </location>
</feature>
<sequence length="348" mass="36779">MKKSVKCIIAGGIIAIAGAGLFATTLAYGATGYSSRFLTIGFDRDDREFEIGFHDDDYDDWYHRDNAESSYINWDFSQYASSETRPNVESSASVPDDNVASSAPANPSDLSAADIQSLLIDVNSAAVSVRIGTSFDIESRGVSDLSWSHDQSNGTVRIDSDEKVERFDDDSRWVRITIPRDAVLTSFGAQIERGELDLHNLSVQDLAAYLGSGDIDIEYADVVNAALETGTGDIGFENGTADNLSMIIGAGEGDLETSTVGSLSAMIGAGDFDGSGTLQNFSVITGVGDIEMSVNGSASDYYVALETGLGTIQTPSGTSRGSTTLGSEGAVYTGTVQTGTGAIEFRFR</sequence>
<accession>A0A9D1J4V1</accession>
<comment type="caution">
    <text evidence="3">The sequence shown here is derived from an EMBL/GenBank/DDBJ whole genome shotgun (WGS) entry which is preliminary data.</text>
</comment>